<protein>
    <submittedName>
        <fullName evidence="2">Inhibitor of the pro-sigma K processing machinery</fullName>
    </submittedName>
</protein>
<feature type="transmembrane region" description="Helical" evidence="1">
    <location>
        <begin position="33"/>
        <end position="51"/>
    </location>
</feature>
<dbReference type="STRING" id="1884432.SAMN05518683_112118"/>
<dbReference type="Pfam" id="PF07441">
    <property type="entry name" value="BofA"/>
    <property type="match status" value="1"/>
</dbReference>
<feature type="transmembrane region" description="Helical" evidence="1">
    <location>
        <begin position="6"/>
        <end position="21"/>
    </location>
</feature>
<evidence type="ECO:0000313" key="2">
    <source>
        <dbReference type="EMBL" id="SFP91392.1"/>
    </source>
</evidence>
<dbReference type="RefSeq" id="WP_093337679.1">
    <property type="nucleotide sequence ID" value="NZ_FOXD01000012.1"/>
</dbReference>
<keyword evidence="1" id="KW-1133">Transmembrane helix</keyword>
<dbReference type="EMBL" id="FOXD01000012">
    <property type="protein sequence ID" value="SFP91392.1"/>
    <property type="molecule type" value="Genomic_DNA"/>
</dbReference>
<sequence length="88" mass="9350">MNPILYISLAGVAVCLFFMFGRGGKPIKWTGNLLVKLILGALALFFLNAFGTAVDYHLPINTVTVSVSGLLGIPGILMLIAIDIFIIG</sequence>
<dbReference type="Proteomes" id="UP000198892">
    <property type="component" value="Unassembled WGS sequence"/>
</dbReference>
<dbReference type="NCBIfam" id="TIGR02862">
    <property type="entry name" value="spore_BofA"/>
    <property type="match status" value="1"/>
</dbReference>
<proteinExistence type="predicted"/>
<organism evidence="2 3">
    <name type="scientific">Salibacterium halotolerans</name>
    <dbReference type="NCBI Taxonomy" id="1884432"/>
    <lineage>
        <taxon>Bacteria</taxon>
        <taxon>Bacillati</taxon>
        <taxon>Bacillota</taxon>
        <taxon>Bacilli</taxon>
        <taxon>Bacillales</taxon>
        <taxon>Bacillaceae</taxon>
    </lineage>
</organism>
<dbReference type="InterPro" id="IPR010001">
    <property type="entry name" value="BofA"/>
</dbReference>
<accession>A0A1I5U822</accession>
<reference evidence="3" key="1">
    <citation type="submission" date="2016-10" db="EMBL/GenBank/DDBJ databases">
        <authorList>
            <person name="Varghese N."/>
            <person name="Submissions S."/>
        </authorList>
    </citation>
    <scope>NUCLEOTIDE SEQUENCE [LARGE SCALE GENOMIC DNA]</scope>
    <source>
        <strain evidence="3">S7</strain>
    </source>
</reference>
<keyword evidence="3" id="KW-1185">Reference proteome</keyword>
<keyword evidence="1" id="KW-0472">Membrane</keyword>
<gene>
    <name evidence="2" type="ORF">SAMN05518683_112118</name>
</gene>
<feature type="transmembrane region" description="Helical" evidence="1">
    <location>
        <begin position="63"/>
        <end position="87"/>
    </location>
</feature>
<keyword evidence="1" id="KW-0812">Transmembrane</keyword>
<evidence type="ECO:0000313" key="3">
    <source>
        <dbReference type="Proteomes" id="UP000198892"/>
    </source>
</evidence>
<name>A0A1I5U822_9BACI</name>
<evidence type="ECO:0000256" key="1">
    <source>
        <dbReference type="SAM" id="Phobius"/>
    </source>
</evidence>
<dbReference type="OrthoDB" id="2692225at2"/>
<dbReference type="AlphaFoldDB" id="A0A1I5U822"/>